<keyword evidence="6" id="KW-0378">Hydrolase</keyword>
<accession>A0ABR0KE12</accession>
<evidence type="ECO:0000256" key="6">
    <source>
        <dbReference type="RuleBase" id="RU003470"/>
    </source>
</evidence>
<organism evidence="8 9">
    <name type="scientific">Lithohypha guttulata</name>
    <dbReference type="NCBI Taxonomy" id="1690604"/>
    <lineage>
        <taxon>Eukaryota</taxon>
        <taxon>Fungi</taxon>
        <taxon>Dikarya</taxon>
        <taxon>Ascomycota</taxon>
        <taxon>Pezizomycotina</taxon>
        <taxon>Eurotiomycetes</taxon>
        <taxon>Chaetothyriomycetidae</taxon>
        <taxon>Chaetothyriales</taxon>
        <taxon>Trichomeriaceae</taxon>
        <taxon>Lithohypha</taxon>
    </lineage>
</organism>
<dbReference type="HAMAP" id="MF_00518">
    <property type="entry name" value="Deacylase_Dtd"/>
    <property type="match status" value="1"/>
</dbReference>
<evidence type="ECO:0000256" key="4">
    <source>
        <dbReference type="ARBA" id="ARBA00047676"/>
    </source>
</evidence>
<keyword evidence="6" id="KW-0694">RNA-binding</keyword>
<proteinExistence type="inferred from homology"/>
<dbReference type="PANTHER" id="PTHR10472:SF5">
    <property type="entry name" value="D-AMINOACYL-TRNA DEACYLASE 1"/>
    <property type="match status" value="1"/>
</dbReference>
<dbReference type="NCBIfam" id="TIGR00256">
    <property type="entry name" value="D-aminoacyl-tRNA deacylase"/>
    <property type="match status" value="1"/>
</dbReference>
<dbReference type="PANTHER" id="PTHR10472">
    <property type="entry name" value="D-TYROSYL-TRNA TYR DEACYLASE"/>
    <property type="match status" value="1"/>
</dbReference>
<comment type="catalytic activity">
    <reaction evidence="4">
        <text>glycyl-tRNA(Ala) + H2O = tRNA(Ala) + glycine + H(+)</text>
        <dbReference type="Rhea" id="RHEA:53744"/>
        <dbReference type="Rhea" id="RHEA-COMP:9657"/>
        <dbReference type="Rhea" id="RHEA-COMP:13640"/>
        <dbReference type="ChEBI" id="CHEBI:15377"/>
        <dbReference type="ChEBI" id="CHEBI:15378"/>
        <dbReference type="ChEBI" id="CHEBI:57305"/>
        <dbReference type="ChEBI" id="CHEBI:78442"/>
        <dbReference type="ChEBI" id="CHEBI:78522"/>
        <dbReference type="EC" id="3.1.1.96"/>
    </reaction>
</comment>
<feature type="compositionally biased region" description="Low complexity" evidence="7">
    <location>
        <begin position="172"/>
        <end position="185"/>
    </location>
</feature>
<reference evidence="8 9" key="1">
    <citation type="submission" date="2023-08" db="EMBL/GenBank/DDBJ databases">
        <title>Black Yeasts Isolated from many extreme environments.</title>
        <authorList>
            <person name="Coleine C."/>
            <person name="Stajich J.E."/>
            <person name="Selbmann L."/>
        </authorList>
    </citation>
    <scope>NUCLEOTIDE SEQUENCE [LARGE SCALE GENOMIC DNA]</scope>
    <source>
        <strain evidence="8 9">CCFEE 5885</strain>
    </source>
</reference>
<evidence type="ECO:0000256" key="1">
    <source>
        <dbReference type="ARBA" id="ARBA00009673"/>
    </source>
</evidence>
<evidence type="ECO:0000313" key="9">
    <source>
        <dbReference type="Proteomes" id="UP001345013"/>
    </source>
</evidence>
<evidence type="ECO:0000256" key="2">
    <source>
        <dbReference type="ARBA" id="ARBA00013056"/>
    </source>
</evidence>
<dbReference type="Pfam" id="PF02580">
    <property type="entry name" value="Tyr_Deacylase"/>
    <property type="match status" value="1"/>
</dbReference>
<comment type="catalytic activity">
    <reaction evidence="5">
        <text>a D-aminoacyl-tRNA + H2O = a tRNA + a D-alpha-amino acid + H(+)</text>
        <dbReference type="Rhea" id="RHEA:13953"/>
        <dbReference type="Rhea" id="RHEA-COMP:10123"/>
        <dbReference type="Rhea" id="RHEA-COMP:10124"/>
        <dbReference type="ChEBI" id="CHEBI:15377"/>
        <dbReference type="ChEBI" id="CHEBI:15378"/>
        <dbReference type="ChEBI" id="CHEBI:59871"/>
        <dbReference type="ChEBI" id="CHEBI:78442"/>
        <dbReference type="ChEBI" id="CHEBI:79333"/>
        <dbReference type="EC" id="3.1.1.96"/>
    </reaction>
</comment>
<sequence>MPTTRKYISYCPVRQELGMKAVLQRCLSASVTVDANVVSSIGKGVLVLAAIGPNDTQKTVESMAGKVLKMRLWPDESDGQWKKNVQDIQGEVLCVSQFTLYASTRKGNKPDFHGAAKPDLAKDLYAHFVSTIQKSYQSAKVKDGVFQAMMEVALVNDGPVTLQMDSEDPKKSSGVSTPTSSSLTSDGPPAGPPVGPL</sequence>
<gene>
    <name evidence="8" type="primary">DTD1</name>
    <name evidence="8" type="ORF">LTR24_003779</name>
</gene>
<dbReference type="SUPFAM" id="SSF69500">
    <property type="entry name" value="DTD-like"/>
    <property type="match status" value="1"/>
</dbReference>
<comment type="subcellular location">
    <subcellularLocation>
        <location evidence="6">Cytoplasm</location>
    </subcellularLocation>
</comment>
<name>A0ABR0KE12_9EURO</name>
<keyword evidence="9" id="KW-1185">Reference proteome</keyword>
<evidence type="ECO:0000256" key="7">
    <source>
        <dbReference type="SAM" id="MobiDB-lite"/>
    </source>
</evidence>
<evidence type="ECO:0000313" key="8">
    <source>
        <dbReference type="EMBL" id="KAK5094174.1"/>
    </source>
</evidence>
<protein>
    <recommendedName>
        <fullName evidence="3 6">D-aminoacyl-tRNA deacylase</fullName>
        <ecNumber evidence="2 6">3.1.1.96</ecNumber>
    </recommendedName>
</protein>
<dbReference type="EMBL" id="JAVRRG010000036">
    <property type="protein sequence ID" value="KAK5094174.1"/>
    <property type="molecule type" value="Genomic_DNA"/>
</dbReference>
<comment type="similarity">
    <text evidence="1 6">Belongs to the DTD family.</text>
</comment>
<dbReference type="InterPro" id="IPR003732">
    <property type="entry name" value="Daa-tRNA_deacyls_DTD"/>
</dbReference>
<dbReference type="Proteomes" id="UP001345013">
    <property type="component" value="Unassembled WGS sequence"/>
</dbReference>
<dbReference type="Gene3D" id="3.50.80.10">
    <property type="entry name" value="D-tyrosyl-tRNA(Tyr) deacylase"/>
    <property type="match status" value="1"/>
</dbReference>
<comment type="caution">
    <text evidence="8">The sequence shown here is derived from an EMBL/GenBank/DDBJ whole genome shotgun (WGS) entry which is preliminary data.</text>
</comment>
<dbReference type="InterPro" id="IPR023509">
    <property type="entry name" value="DTD-like_sf"/>
</dbReference>
<feature type="region of interest" description="Disordered" evidence="7">
    <location>
        <begin position="161"/>
        <end position="197"/>
    </location>
</feature>
<evidence type="ECO:0000256" key="5">
    <source>
        <dbReference type="ARBA" id="ARBA00048018"/>
    </source>
</evidence>
<keyword evidence="6" id="KW-0820">tRNA-binding</keyword>
<dbReference type="EC" id="3.1.1.96" evidence="2 6"/>
<evidence type="ECO:0000256" key="3">
    <source>
        <dbReference type="ARBA" id="ARBA00020007"/>
    </source>
</evidence>
<keyword evidence="6" id="KW-0963">Cytoplasm</keyword>